<dbReference type="Gene3D" id="1.25.40.10">
    <property type="entry name" value="Tetratricopeptide repeat domain"/>
    <property type="match status" value="1"/>
</dbReference>
<keyword evidence="2" id="KW-0472">Membrane</keyword>
<dbReference type="KEGG" id="ccot:CCAX7_52930"/>
<dbReference type="InterPro" id="IPR019734">
    <property type="entry name" value="TPR_rpt"/>
</dbReference>
<keyword evidence="2" id="KW-1133">Transmembrane helix</keyword>
<dbReference type="AlphaFoldDB" id="A0A402CP04"/>
<evidence type="ECO:0000256" key="2">
    <source>
        <dbReference type="SAM" id="Phobius"/>
    </source>
</evidence>
<feature type="transmembrane region" description="Helical" evidence="2">
    <location>
        <begin position="220"/>
        <end position="241"/>
    </location>
</feature>
<feature type="transmembrane region" description="Helical" evidence="2">
    <location>
        <begin position="170"/>
        <end position="189"/>
    </location>
</feature>
<evidence type="ECO:0000313" key="3">
    <source>
        <dbReference type="EMBL" id="BDI33242.1"/>
    </source>
</evidence>
<feature type="region of interest" description="Disordered" evidence="1">
    <location>
        <begin position="1"/>
        <end position="42"/>
    </location>
</feature>
<keyword evidence="4" id="KW-1185">Reference proteome</keyword>
<name>A0A402CP04_9BACT</name>
<organism evidence="3 4">
    <name type="scientific">Capsulimonas corticalis</name>
    <dbReference type="NCBI Taxonomy" id="2219043"/>
    <lineage>
        <taxon>Bacteria</taxon>
        <taxon>Bacillati</taxon>
        <taxon>Armatimonadota</taxon>
        <taxon>Armatimonadia</taxon>
        <taxon>Capsulimonadales</taxon>
        <taxon>Capsulimonadaceae</taxon>
        <taxon>Capsulimonas</taxon>
    </lineage>
</organism>
<dbReference type="EMBL" id="AP025739">
    <property type="protein sequence ID" value="BDI33242.1"/>
    <property type="molecule type" value="Genomic_DNA"/>
</dbReference>
<sequence length="244" mass="25402">MAPAPNDDISVEPVSGDSSAPSDASSPLSNPDTGSAVEPAAPLSRVAIEQKLTAAGVNLRRGRADEARRDVDEVLAAQPRYAPAHEILGDVEAHLGRYAEACAAYRAALKLEPGRPTAELKLGRTALRATEAMGGFQTLSETRGAPRAGKGVAGFASAVLPGLGQIMRGAYVKGAVMLGVYCLSNFLILCLPETKDMLRDVSGLLAPNHSSGGGAQIGGLFWFLSFVSTIDWLYAVIDVALAKD</sequence>
<reference evidence="3 4" key="1">
    <citation type="journal article" date="2019" name="Int. J. Syst. Evol. Microbiol.">
        <title>Capsulimonas corticalis gen. nov., sp. nov., an aerobic capsulated bacterium, of a novel bacterial order, Capsulimonadales ord. nov., of the class Armatimonadia of the phylum Armatimonadetes.</title>
        <authorList>
            <person name="Li J."/>
            <person name="Kudo C."/>
            <person name="Tonouchi A."/>
        </authorList>
    </citation>
    <scope>NUCLEOTIDE SEQUENCE [LARGE SCALE GENOMIC DNA]</scope>
    <source>
        <strain evidence="3 4">AX-7</strain>
    </source>
</reference>
<dbReference type="InterPro" id="IPR011990">
    <property type="entry name" value="TPR-like_helical_dom_sf"/>
</dbReference>
<dbReference type="RefSeq" id="WP_119319094.1">
    <property type="nucleotide sequence ID" value="NZ_AP025739.1"/>
</dbReference>
<accession>A0A402CP04</accession>
<evidence type="ECO:0000256" key="1">
    <source>
        <dbReference type="SAM" id="MobiDB-lite"/>
    </source>
</evidence>
<keyword evidence="2" id="KW-0812">Transmembrane</keyword>
<protein>
    <submittedName>
        <fullName evidence="3">Uncharacterized protein</fullName>
    </submittedName>
</protein>
<evidence type="ECO:0000313" key="4">
    <source>
        <dbReference type="Proteomes" id="UP000287394"/>
    </source>
</evidence>
<feature type="compositionally biased region" description="Low complexity" evidence="1">
    <location>
        <begin position="15"/>
        <end position="32"/>
    </location>
</feature>
<proteinExistence type="predicted"/>
<dbReference type="Proteomes" id="UP000287394">
    <property type="component" value="Chromosome"/>
</dbReference>
<dbReference type="SUPFAM" id="SSF48452">
    <property type="entry name" value="TPR-like"/>
    <property type="match status" value="1"/>
</dbReference>
<dbReference type="Pfam" id="PF13432">
    <property type="entry name" value="TPR_16"/>
    <property type="match status" value="1"/>
</dbReference>
<dbReference type="PROSITE" id="PS50005">
    <property type="entry name" value="TPR"/>
    <property type="match status" value="1"/>
</dbReference>
<gene>
    <name evidence="3" type="ORF">CCAX7_52930</name>
</gene>